<comment type="subcellular location">
    <subcellularLocation>
        <location evidence="1">Membrane</location>
        <topology evidence="1">Multi-pass membrane protein</topology>
    </subcellularLocation>
</comment>
<evidence type="ECO:0000256" key="10">
    <source>
        <dbReference type="ARBA" id="ARBA00023136"/>
    </source>
</evidence>
<keyword evidence="5" id="KW-0631">Potassium channel</keyword>
<feature type="compositionally biased region" description="Low complexity" evidence="12">
    <location>
        <begin position="86"/>
        <end position="100"/>
    </location>
</feature>
<dbReference type="SUPFAM" id="SSF81324">
    <property type="entry name" value="Voltage-gated potassium channels"/>
    <property type="match status" value="1"/>
</dbReference>
<keyword evidence="8 13" id="KW-1133">Transmembrane helix</keyword>
<dbReference type="PANTHER" id="PTHR11537">
    <property type="entry name" value="VOLTAGE-GATED POTASSIUM CHANNEL"/>
    <property type="match status" value="1"/>
</dbReference>
<feature type="compositionally biased region" description="Basic and acidic residues" evidence="12">
    <location>
        <begin position="248"/>
        <end position="258"/>
    </location>
</feature>
<dbReference type="SMART" id="SM00225">
    <property type="entry name" value="BTB"/>
    <property type="match status" value="1"/>
</dbReference>
<dbReference type="PRINTS" id="PR01496">
    <property type="entry name" value="SHAKERCHANEL"/>
</dbReference>
<proteinExistence type="predicted"/>
<name>A0A915KZS2_ROMCU</name>
<keyword evidence="6" id="KW-0851">Voltage-gated channel</keyword>
<evidence type="ECO:0000256" key="7">
    <source>
        <dbReference type="ARBA" id="ARBA00022958"/>
    </source>
</evidence>
<evidence type="ECO:0000256" key="1">
    <source>
        <dbReference type="ARBA" id="ARBA00004141"/>
    </source>
</evidence>
<keyword evidence="11" id="KW-0407">Ion channel</keyword>
<dbReference type="GO" id="GO:0001508">
    <property type="term" value="P:action potential"/>
    <property type="evidence" value="ECO:0007669"/>
    <property type="project" value="TreeGrafter"/>
</dbReference>
<dbReference type="InterPro" id="IPR005821">
    <property type="entry name" value="Ion_trans_dom"/>
</dbReference>
<dbReference type="InterPro" id="IPR003131">
    <property type="entry name" value="T1-type_BTB"/>
</dbReference>
<dbReference type="Gene3D" id="3.30.710.10">
    <property type="entry name" value="Potassium Channel Kv1.1, Chain A"/>
    <property type="match status" value="1"/>
</dbReference>
<dbReference type="Pfam" id="PF00520">
    <property type="entry name" value="Ion_trans"/>
    <property type="match status" value="1"/>
</dbReference>
<evidence type="ECO:0000259" key="14">
    <source>
        <dbReference type="SMART" id="SM00225"/>
    </source>
</evidence>
<evidence type="ECO:0000256" key="5">
    <source>
        <dbReference type="ARBA" id="ARBA00022826"/>
    </source>
</evidence>
<keyword evidence="3" id="KW-0633">Potassium transport</keyword>
<evidence type="ECO:0000256" key="8">
    <source>
        <dbReference type="ARBA" id="ARBA00022989"/>
    </source>
</evidence>
<feature type="compositionally biased region" description="Basic and acidic residues" evidence="12">
    <location>
        <begin position="180"/>
        <end position="191"/>
    </location>
</feature>
<dbReference type="GO" id="GO:0051260">
    <property type="term" value="P:protein homooligomerization"/>
    <property type="evidence" value="ECO:0007669"/>
    <property type="project" value="InterPro"/>
</dbReference>
<dbReference type="Proteomes" id="UP000887565">
    <property type="component" value="Unplaced"/>
</dbReference>
<dbReference type="Gene3D" id="1.20.120.350">
    <property type="entry name" value="Voltage-gated potassium channels. Chain C"/>
    <property type="match status" value="1"/>
</dbReference>
<dbReference type="Pfam" id="PF02214">
    <property type="entry name" value="BTB_2"/>
    <property type="match status" value="1"/>
</dbReference>
<dbReference type="Gene3D" id="1.10.287.70">
    <property type="match status" value="1"/>
</dbReference>
<keyword evidence="2" id="KW-0813">Transport</keyword>
<feature type="region of interest" description="Disordered" evidence="12">
    <location>
        <begin position="176"/>
        <end position="283"/>
    </location>
</feature>
<evidence type="ECO:0000256" key="6">
    <source>
        <dbReference type="ARBA" id="ARBA00022882"/>
    </source>
</evidence>
<feature type="domain" description="BTB" evidence="14">
    <location>
        <begin position="317"/>
        <end position="423"/>
    </location>
</feature>
<organism evidence="15 16">
    <name type="scientific">Romanomermis culicivorax</name>
    <name type="common">Nematode worm</name>
    <dbReference type="NCBI Taxonomy" id="13658"/>
    <lineage>
        <taxon>Eukaryota</taxon>
        <taxon>Metazoa</taxon>
        <taxon>Ecdysozoa</taxon>
        <taxon>Nematoda</taxon>
        <taxon>Enoplea</taxon>
        <taxon>Dorylaimia</taxon>
        <taxon>Mermithida</taxon>
        <taxon>Mermithoidea</taxon>
        <taxon>Mermithidae</taxon>
        <taxon>Romanomermis</taxon>
    </lineage>
</organism>
<sequence length="664" mass="76924">MIKIGKCCGFMGNSIAEEVASFCKTFLSHTEEEKNQERAKTARRLIKSGRLRSKFADKSSKKRNHHLASLVDHHNHPISVERKFSKNSSSSSTSGSHSPFSTFSCLEAFKKRRREKRSPNWVFYNHQIYQKLAPSQLRDIEQGSDIVHENVVSINNVKYIRRQNSSQTNLYLSDVNEQQQHQHKETQELKQRTNNNNNDSKKIDNLSIMSNGRTMASDLDDDHRLSRRRSTKSTMETVCEDDLPFDNEVQRQKPDQESPQKINGCLRNSKMPQRQSSDKSSRRVSWTLHNGGLQWDATSSWVDKQHSSASGFNPADDRIILNVSGQRYETKVKTLNRFPETLLGNPTRSNQHSFRLKYYDAFRNEYFFDRNRPSFDAILHYYQSKGRLRRPVNVPLDVFAEEVKFFDLGETAFDRFREDEGFIKENEKPLPDNPLQRKLWLLFEYPESSFWARVVAGISILVITASIGIFCLETLPLFKPNNQTLANYYHVELYWSSQYTAESWFFIIETICILWFSAELTVRFCVCPQKFTFFCDILNFIDLIAIVPYVVTLAATFFSEPAPGQQTTSLAILRIVRLVRVFRIFKLSRHSKGLQILGRTLRASMRELGLLVFFLLIGVILFSSAVYFAEQDVPNTSFHSIPDGFWFSIITMTTVGYGDMKDMK</sequence>
<dbReference type="InterPro" id="IPR003972">
    <property type="entry name" value="K_chnl_volt-dep_Kv1"/>
</dbReference>
<feature type="transmembrane region" description="Helical" evidence="13">
    <location>
        <begin position="641"/>
        <end position="658"/>
    </location>
</feature>
<feature type="transmembrane region" description="Helical" evidence="13">
    <location>
        <begin position="608"/>
        <end position="629"/>
    </location>
</feature>
<feature type="transmembrane region" description="Helical" evidence="13">
    <location>
        <begin position="537"/>
        <end position="558"/>
    </location>
</feature>
<dbReference type="WBParaSite" id="nRc.2.0.1.t44443-RA">
    <property type="protein sequence ID" value="nRc.2.0.1.t44443-RA"/>
    <property type="gene ID" value="nRc.2.0.1.g44443"/>
</dbReference>
<keyword evidence="7" id="KW-0630">Potassium</keyword>
<dbReference type="GO" id="GO:0005251">
    <property type="term" value="F:delayed rectifier potassium channel activity"/>
    <property type="evidence" value="ECO:0007669"/>
    <property type="project" value="TreeGrafter"/>
</dbReference>
<feature type="region of interest" description="Disordered" evidence="12">
    <location>
        <begin position="78"/>
        <end position="100"/>
    </location>
</feature>
<dbReference type="PRINTS" id="PR00169">
    <property type="entry name" value="KCHANNEL"/>
</dbReference>
<evidence type="ECO:0000256" key="12">
    <source>
        <dbReference type="SAM" id="MobiDB-lite"/>
    </source>
</evidence>
<dbReference type="SUPFAM" id="SSF54695">
    <property type="entry name" value="POZ domain"/>
    <property type="match status" value="1"/>
</dbReference>
<dbReference type="PRINTS" id="PR01491">
    <property type="entry name" value="KVCHANNEL"/>
</dbReference>
<evidence type="ECO:0000313" key="16">
    <source>
        <dbReference type="WBParaSite" id="nRc.2.0.1.t44443-RA"/>
    </source>
</evidence>
<dbReference type="AlphaFoldDB" id="A0A915KZS2"/>
<dbReference type="PANTHER" id="PTHR11537:SF113">
    <property type="entry name" value="POTASSIUM VOLTAGE-GATED CHANNEL PROTEIN SHAKER"/>
    <property type="match status" value="1"/>
</dbReference>
<keyword evidence="10 13" id="KW-0472">Membrane</keyword>
<feature type="transmembrane region" description="Helical" evidence="13">
    <location>
        <begin position="450"/>
        <end position="470"/>
    </location>
</feature>
<keyword evidence="9" id="KW-0406">Ion transport</keyword>
<feature type="transmembrane region" description="Helical" evidence="13">
    <location>
        <begin position="504"/>
        <end position="525"/>
    </location>
</feature>
<evidence type="ECO:0000256" key="9">
    <source>
        <dbReference type="ARBA" id="ARBA00023065"/>
    </source>
</evidence>
<evidence type="ECO:0000256" key="4">
    <source>
        <dbReference type="ARBA" id="ARBA00022692"/>
    </source>
</evidence>
<evidence type="ECO:0000256" key="2">
    <source>
        <dbReference type="ARBA" id="ARBA00022448"/>
    </source>
</evidence>
<evidence type="ECO:0000313" key="15">
    <source>
        <dbReference type="Proteomes" id="UP000887565"/>
    </source>
</evidence>
<dbReference type="GO" id="GO:0008076">
    <property type="term" value="C:voltage-gated potassium channel complex"/>
    <property type="evidence" value="ECO:0007669"/>
    <property type="project" value="InterPro"/>
</dbReference>
<dbReference type="FunFam" id="3.30.710.10:FF:000053">
    <property type="entry name" value="potassium voltage-gated channel subfamily A member 4"/>
    <property type="match status" value="1"/>
</dbReference>
<feature type="region of interest" description="Disordered" evidence="12">
    <location>
        <begin position="53"/>
        <end position="72"/>
    </location>
</feature>
<evidence type="ECO:0000256" key="3">
    <source>
        <dbReference type="ARBA" id="ARBA00022538"/>
    </source>
</evidence>
<keyword evidence="15" id="KW-1185">Reference proteome</keyword>
<keyword evidence="4 13" id="KW-0812">Transmembrane</keyword>
<dbReference type="InterPro" id="IPR000210">
    <property type="entry name" value="BTB/POZ_dom"/>
</dbReference>
<dbReference type="InterPro" id="IPR011333">
    <property type="entry name" value="SKP1/BTB/POZ_sf"/>
</dbReference>
<dbReference type="InterPro" id="IPR028325">
    <property type="entry name" value="VG_K_chnl"/>
</dbReference>
<evidence type="ECO:0000256" key="13">
    <source>
        <dbReference type="SAM" id="Phobius"/>
    </source>
</evidence>
<evidence type="ECO:0000256" key="11">
    <source>
        <dbReference type="ARBA" id="ARBA00023303"/>
    </source>
</evidence>
<protein>
    <submittedName>
        <fullName evidence="16">BTB domain-containing protein</fullName>
    </submittedName>
</protein>
<dbReference type="InterPro" id="IPR027359">
    <property type="entry name" value="Volt_channel_dom_sf"/>
</dbReference>
<dbReference type="InterPro" id="IPR003968">
    <property type="entry name" value="K_chnl_volt-dep_Kv"/>
</dbReference>
<dbReference type="FunFam" id="1.20.120.350:FF:000071">
    <property type="entry name" value="Potassium voltage-gated channel protein shk-1"/>
    <property type="match status" value="1"/>
</dbReference>
<reference evidence="16" key="1">
    <citation type="submission" date="2022-11" db="UniProtKB">
        <authorList>
            <consortium name="WormBaseParasite"/>
        </authorList>
    </citation>
    <scope>IDENTIFICATION</scope>
</reference>
<accession>A0A915KZS2</accession>